<dbReference type="Gene3D" id="1.10.3210.10">
    <property type="entry name" value="Hypothetical protein af1432"/>
    <property type="match status" value="1"/>
</dbReference>
<protein>
    <recommendedName>
        <fullName evidence="3">HD domain-containing protein</fullName>
    </recommendedName>
</protein>
<proteinExistence type="predicted"/>
<evidence type="ECO:0000313" key="1">
    <source>
        <dbReference type="EMBL" id="MXV17733.1"/>
    </source>
</evidence>
<dbReference type="AlphaFoldDB" id="A0A7K1Y359"/>
<accession>A0A7K1Y359</accession>
<reference evidence="1 2" key="1">
    <citation type="submission" date="2019-11" db="EMBL/GenBank/DDBJ databases">
        <title>Pedobacter sp. HMF7056 Genome sequencing and assembly.</title>
        <authorList>
            <person name="Kang H."/>
            <person name="Kim H."/>
            <person name="Joh K."/>
        </authorList>
    </citation>
    <scope>NUCLEOTIDE SEQUENCE [LARGE SCALE GENOMIC DNA]</scope>
    <source>
        <strain evidence="1 2">HMF7056</strain>
    </source>
</reference>
<dbReference type="RefSeq" id="WP_160908747.1">
    <property type="nucleotide sequence ID" value="NZ_WVHS01000006.1"/>
</dbReference>
<evidence type="ECO:0008006" key="3">
    <source>
        <dbReference type="Google" id="ProtNLM"/>
    </source>
</evidence>
<evidence type="ECO:0000313" key="2">
    <source>
        <dbReference type="Proteomes" id="UP000451233"/>
    </source>
</evidence>
<sequence>MEPAEKLLAWVKERHAGQKIKLTNEPYINHLLNVAVMAAPAAHLGYEIGLCHDLFEETPVAGDDLLMALESFGYAKKEATAIVSAVKELTDMFTADAYPDMTKHERKENEADRLLNARPEVQTVKYCDLLDNIQWMMRYDRKHAKKYLERKKSLLGSLTKGDPATWRKAMVVIEHHLTQMNSGEA</sequence>
<comment type="caution">
    <text evidence="1">The sequence shown here is derived from an EMBL/GenBank/DDBJ whole genome shotgun (WGS) entry which is preliminary data.</text>
</comment>
<organism evidence="1 2">
    <name type="scientific">Hufsiella ginkgonis</name>
    <dbReference type="NCBI Taxonomy" id="2695274"/>
    <lineage>
        <taxon>Bacteria</taxon>
        <taxon>Pseudomonadati</taxon>
        <taxon>Bacteroidota</taxon>
        <taxon>Sphingobacteriia</taxon>
        <taxon>Sphingobacteriales</taxon>
        <taxon>Sphingobacteriaceae</taxon>
        <taxon>Hufsiella</taxon>
    </lineage>
</organism>
<dbReference type="SUPFAM" id="SSF109604">
    <property type="entry name" value="HD-domain/PDEase-like"/>
    <property type="match status" value="1"/>
</dbReference>
<keyword evidence="2" id="KW-1185">Reference proteome</keyword>
<name>A0A7K1Y359_9SPHI</name>
<gene>
    <name evidence="1" type="ORF">GS398_20705</name>
</gene>
<dbReference type="EMBL" id="WVHS01000006">
    <property type="protein sequence ID" value="MXV17733.1"/>
    <property type="molecule type" value="Genomic_DNA"/>
</dbReference>
<dbReference type="Proteomes" id="UP000451233">
    <property type="component" value="Unassembled WGS sequence"/>
</dbReference>